<evidence type="ECO:0000313" key="9">
    <source>
        <dbReference type="Proteomes" id="UP000022141"/>
    </source>
</evidence>
<evidence type="ECO:0000256" key="4">
    <source>
        <dbReference type="ARBA" id="ARBA00024346"/>
    </source>
</evidence>
<keyword evidence="2" id="KW-0808">Transferase</keyword>
<evidence type="ECO:0000256" key="7">
    <source>
        <dbReference type="ARBA" id="ARBA00048472"/>
    </source>
</evidence>
<keyword evidence="9" id="KW-1185">Reference proteome</keyword>
<organism evidence="8 9">
    <name type="scientific">Accumulibacter regalis</name>
    <dbReference type="NCBI Taxonomy" id="522306"/>
    <lineage>
        <taxon>Bacteria</taxon>
        <taxon>Pseudomonadati</taxon>
        <taxon>Pseudomonadota</taxon>
        <taxon>Betaproteobacteria</taxon>
        <taxon>Candidatus Accumulibacter</taxon>
    </lineage>
</organism>
<evidence type="ECO:0000256" key="1">
    <source>
        <dbReference type="ARBA" id="ARBA00022676"/>
    </source>
</evidence>
<comment type="function">
    <text evidence="3">Protein-arginine rhamnosyltransferase that catalyzes the transfer of a single rhamnose to elongation factor P (EF-P) on 'Lys-32', a modification required for EF-P-dependent rescue of polyproline stalled ribosomes.</text>
</comment>
<dbReference type="STRING" id="1454004.AW11_03078"/>
<accession>A0A011PFD4</accession>
<dbReference type="Pfam" id="PF10093">
    <property type="entry name" value="EarP"/>
    <property type="match status" value="1"/>
</dbReference>
<dbReference type="PIRSF" id="PIRSF015557">
    <property type="entry name" value="UCP015557"/>
    <property type="match status" value="1"/>
</dbReference>
<reference evidence="8" key="1">
    <citation type="submission" date="2014-02" db="EMBL/GenBank/DDBJ databases">
        <title>Expanding our view of genomic diversity in Candidatus Accumulibacter clades.</title>
        <authorList>
            <person name="Skennerton C.T."/>
            <person name="Barr J.J."/>
            <person name="Slater F.R."/>
            <person name="Bond P.L."/>
            <person name="Tyson G.W."/>
        </authorList>
    </citation>
    <scope>NUCLEOTIDE SEQUENCE [LARGE SCALE GENOMIC DNA]</scope>
</reference>
<dbReference type="GO" id="GO:0106361">
    <property type="term" value="F:protein-arginine rhamnosyltransferase activity"/>
    <property type="evidence" value="ECO:0007669"/>
    <property type="project" value="InterPro"/>
</dbReference>
<dbReference type="Proteomes" id="UP000022141">
    <property type="component" value="Unassembled WGS sequence"/>
</dbReference>
<sequence>MPNSVTRPDWDIFCKVIDNFGDVGVCWRLARQLTSDWQLHVRLWVDDMETFRALLPEADPVLSIQELHGVEVRRWEAPFVAWPPAAVVLETFACRIPDAFIAAMAQQSPRPVWINLDYLSAEAWVAGCHALPSPHPRLPLKKFFFFPGFTRDTGGLLREHDLLARRQQFAASPDQHTAFWRQAGGGPPPAGSLLVSLFAYENPAIGELLRLWQDAQTPVCCLAPLSRPLKAIESYAGHPLRAGDVVRRGVLELRLLPFLEQSAYDHLLWLCDVNFVRGEDSFVRAQWAARSMVWHIYPQHEGAHLAKLDAFLDLYCTDLPAVSATAVREFWQAWNVGHVDGAHWQNFALCLPTLREHARRWQKALAREDDLSTRLLRFARSRL</sequence>
<proteinExistence type="inferred from homology"/>
<comment type="similarity">
    <text evidence="4">Belongs to the glycosyltransferase 104 family.</text>
</comment>
<dbReference type="PATRIC" id="fig|1454004.3.peg.3177"/>
<dbReference type="InterPro" id="IPR016633">
    <property type="entry name" value="EarP"/>
</dbReference>
<dbReference type="AlphaFoldDB" id="A0A011PFD4"/>
<evidence type="ECO:0000313" key="8">
    <source>
        <dbReference type="EMBL" id="EXI86301.1"/>
    </source>
</evidence>
<dbReference type="NCBIfam" id="TIGR03837">
    <property type="entry name" value="efp_Arg_rhamno"/>
    <property type="match status" value="1"/>
</dbReference>
<name>A0A011PFD4_ACCRE</name>
<dbReference type="eggNOG" id="COG4394">
    <property type="taxonomic scope" value="Bacteria"/>
</dbReference>
<comment type="catalytic activity">
    <reaction evidence="7">
        <text>dTDP-beta-L-rhamnose + L-arginyl-[protein] = N(omega)-(alpha-L-rhamnosyl)-L-arginyl-[protein] + dTDP + H(+)</text>
        <dbReference type="Rhea" id="RHEA:66692"/>
        <dbReference type="Rhea" id="RHEA-COMP:10532"/>
        <dbReference type="Rhea" id="RHEA-COMP:17096"/>
        <dbReference type="ChEBI" id="CHEBI:15378"/>
        <dbReference type="ChEBI" id="CHEBI:29965"/>
        <dbReference type="ChEBI" id="CHEBI:57510"/>
        <dbReference type="ChEBI" id="CHEBI:58369"/>
        <dbReference type="ChEBI" id="CHEBI:167445"/>
    </reaction>
    <physiologicalReaction direction="left-to-right" evidence="7">
        <dbReference type="Rhea" id="RHEA:66693"/>
    </physiologicalReaction>
</comment>
<evidence type="ECO:0000256" key="5">
    <source>
        <dbReference type="ARBA" id="ARBA00024416"/>
    </source>
</evidence>
<keyword evidence="1" id="KW-0328">Glycosyltransferase</keyword>
<gene>
    <name evidence="8" type="ORF">AW11_03078</name>
</gene>
<protein>
    <recommendedName>
        <fullName evidence="5">Protein-arginine rhamnosyltransferase</fullName>
    </recommendedName>
    <alternativeName>
        <fullName evidence="6">EF-P arginine rhamnosyltransferase</fullName>
    </alternativeName>
</protein>
<evidence type="ECO:0000256" key="2">
    <source>
        <dbReference type="ARBA" id="ARBA00022679"/>
    </source>
</evidence>
<comment type="caution">
    <text evidence="8">The sequence shown here is derived from an EMBL/GenBank/DDBJ whole genome shotgun (WGS) entry which is preliminary data.</text>
</comment>
<evidence type="ECO:0000256" key="3">
    <source>
        <dbReference type="ARBA" id="ARBA00024303"/>
    </source>
</evidence>
<evidence type="ECO:0000256" key="6">
    <source>
        <dbReference type="ARBA" id="ARBA00030025"/>
    </source>
</evidence>
<dbReference type="EMBL" id="JEMY01000044">
    <property type="protein sequence ID" value="EXI86301.1"/>
    <property type="molecule type" value="Genomic_DNA"/>
</dbReference>